<feature type="domain" description="Ig-like" evidence="3">
    <location>
        <begin position="37"/>
        <end position="151"/>
    </location>
</feature>
<accession>A0A7M7GCD2</accession>
<keyword evidence="1" id="KW-1015">Disulfide bond</keyword>
<evidence type="ECO:0000256" key="2">
    <source>
        <dbReference type="SAM" id="SignalP"/>
    </source>
</evidence>
<dbReference type="InterPro" id="IPR013783">
    <property type="entry name" value="Ig-like_fold"/>
</dbReference>
<dbReference type="KEGG" id="nvi:100679863"/>
<evidence type="ECO:0000313" key="4">
    <source>
        <dbReference type="EnsemblMetazoa" id="XP_003425681"/>
    </source>
</evidence>
<reference evidence="4" key="1">
    <citation type="submission" date="2021-01" db="UniProtKB">
        <authorList>
            <consortium name="EnsemblMetazoa"/>
        </authorList>
    </citation>
    <scope>IDENTIFICATION</scope>
</reference>
<dbReference type="RefSeq" id="XP_003425681.1">
    <property type="nucleotide sequence ID" value="XM_003425633.5"/>
</dbReference>
<evidence type="ECO:0000256" key="1">
    <source>
        <dbReference type="ARBA" id="ARBA00023157"/>
    </source>
</evidence>
<dbReference type="Gene3D" id="2.60.40.10">
    <property type="entry name" value="Immunoglobulins"/>
    <property type="match status" value="1"/>
</dbReference>
<dbReference type="PANTHER" id="PTHR21261:SF15">
    <property type="entry name" value="BEATEN PATH IIIA, ISOFORM D-RELATED"/>
    <property type="match status" value="1"/>
</dbReference>
<protein>
    <recommendedName>
        <fullName evidence="3">Ig-like domain-containing protein</fullName>
    </recommendedName>
</protein>
<evidence type="ECO:0000259" key="3">
    <source>
        <dbReference type="PROSITE" id="PS50835"/>
    </source>
</evidence>
<dbReference type="InterPro" id="IPR007110">
    <property type="entry name" value="Ig-like_dom"/>
</dbReference>
<dbReference type="EnsemblMetazoa" id="XM_003425633">
    <property type="protein sequence ID" value="XP_003425681"/>
    <property type="gene ID" value="LOC100679863"/>
</dbReference>
<dbReference type="InterPro" id="IPR013162">
    <property type="entry name" value="CD80_C2-set"/>
</dbReference>
<keyword evidence="5" id="KW-1185">Reference proteome</keyword>
<dbReference type="GeneID" id="100679863"/>
<dbReference type="PANTHER" id="PTHR21261">
    <property type="entry name" value="BEAT PROTEIN"/>
    <property type="match status" value="1"/>
</dbReference>
<name>A0A7M7GCD2_NASVI</name>
<dbReference type="PROSITE" id="PS50835">
    <property type="entry name" value="IG_LIKE"/>
    <property type="match status" value="1"/>
</dbReference>
<feature type="signal peptide" evidence="2">
    <location>
        <begin position="1"/>
        <end position="32"/>
    </location>
</feature>
<organism evidence="4 5">
    <name type="scientific">Nasonia vitripennis</name>
    <name type="common">Parasitic wasp</name>
    <dbReference type="NCBI Taxonomy" id="7425"/>
    <lineage>
        <taxon>Eukaryota</taxon>
        <taxon>Metazoa</taxon>
        <taxon>Ecdysozoa</taxon>
        <taxon>Arthropoda</taxon>
        <taxon>Hexapoda</taxon>
        <taxon>Insecta</taxon>
        <taxon>Pterygota</taxon>
        <taxon>Neoptera</taxon>
        <taxon>Endopterygota</taxon>
        <taxon>Hymenoptera</taxon>
        <taxon>Apocrita</taxon>
        <taxon>Proctotrupomorpha</taxon>
        <taxon>Chalcidoidea</taxon>
        <taxon>Pteromalidae</taxon>
        <taxon>Pteromalinae</taxon>
        <taxon>Nasonia</taxon>
    </lineage>
</organism>
<sequence length="300" mass="33308">MNLSAEHHRRRTCRWMPTALALMLLALTTGSASNAPPGIRYVKKLHAPNVVDPRSTKLQMRCEYDLKGNELYTVGWYKGDEQLLLYSPSKRPEDNVHKEHVSIEHSNAEQLTLLGHQDDMRANMELYQGTYTCEVTLERSFDTGYASANVSVAILPQKNPVLDGVQNHYQIGEYLDATCTSAPSLPPAELTFYLNNQEMPSRDKSQQPIGDATVSRLSLSMPLQRQHFPGGSMNLTCRATLPGVELDRDYRTTKLATLAANNQRLAQELPRMSSTSAGTSRCLVSWILAILGITAACATL</sequence>
<dbReference type="InParanoid" id="A0A7M7GCD2"/>
<dbReference type="SUPFAM" id="SSF48726">
    <property type="entry name" value="Immunoglobulin"/>
    <property type="match status" value="2"/>
</dbReference>
<dbReference type="AlphaFoldDB" id="A0A7M7GCD2"/>
<keyword evidence="2" id="KW-0732">Signal</keyword>
<proteinExistence type="predicted"/>
<dbReference type="Proteomes" id="UP000002358">
    <property type="component" value="Chromosome 3"/>
</dbReference>
<dbReference type="Pfam" id="PF08205">
    <property type="entry name" value="C2-set_2"/>
    <property type="match status" value="1"/>
</dbReference>
<feature type="chain" id="PRO_5029753749" description="Ig-like domain-containing protein" evidence="2">
    <location>
        <begin position="33"/>
        <end position="300"/>
    </location>
</feature>
<evidence type="ECO:0000313" key="5">
    <source>
        <dbReference type="Proteomes" id="UP000002358"/>
    </source>
</evidence>
<dbReference type="InterPro" id="IPR036179">
    <property type="entry name" value="Ig-like_dom_sf"/>
</dbReference>
<dbReference type="OrthoDB" id="6415662at2759"/>